<dbReference type="SMART" id="SM00369">
    <property type="entry name" value="LRR_TYP"/>
    <property type="match status" value="10"/>
</dbReference>
<dbReference type="SMART" id="SM00364">
    <property type="entry name" value="LRR_BAC"/>
    <property type="match status" value="6"/>
</dbReference>
<dbReference type="PANTHER" id="PTHR48051">
    <property type="match status" value="1"/>
</dbReference>
<dbReference type="PANTHER" id="PTHR48051:SF54">
    <property type="entry name" value="LEUCINE-RICH REPEAT-CONTAINING PROTEIN"/>
    <property type="match status" value="1"/>
</dbReference>
<dbReference type="InterPro" id="IPR025875">
    <property type="entry name" value="Leu-rich_rpt_4"/>
</dbReference>
<evidence type="ECO:0000256" key="1">
    <source>
        <dbReference type="ARBA" id="ARBA00022614"/>
    </source>
</evidence>
<protein>
    <submittedName>
        <fullName evidence="3">Leucine-rich repeat-containing protein 40</fullName>
    </submittedName>
</protein>
<dbReference type="InterPro" id="IPR032675">
    <property type="entry name" value="LRR_dom_sf"/>
</dbReference>
<dbReference type="InterPro" id="IPR050216">
    <property type="entry name" value="LRR_domain-containing"/>
</dbReference>
<evidence type="ECO:0000313" key="4">
    <source>
        <dbReference type="Proteomes" id="UP001626550"/>
    </source>
</evidence>
<keyword evidence="4" id="KW-1185">Reference proteome</keyword>
<accession>A0ABD2QMH7</accession>
<reference evidence="3 4" key="1">
    <citation type="submission" date="2024-11" db="EMBL/GenBank/DDBJ databases">
        <title>Adaptive evolution of stress response genes in parasites aligns with host niche diversity.</title>
        <authorList>
            <person name="Hahn C."/>
            <person name="Resl P."/>
        </authorList>
    </citation>
    <scope>NUCLEOTIDE SEQUENCE [LARGE SCALE GENOMIC DNA]</scope>
    <source>
        <strain evidence="3">EGGRZ-B1_66</strain>
        <tissue evidence="3">Body</tissue>
    </source>
</reference>
<dbReference type="InterPro" id="IPR003591">
    <property type="entry name" value="Leu-rich_rpt_typical-subtyp"/>
</dbReference>
<keyword evidence="2" id="KW-0677">Repeat</keyword>
<keyword evidence="1" id="KW-0433">Leucine-rich repeat</keyword>
<sequence>MKSRFAKYRKQLEQNQHESSFKVLLKRAQTSGVLNLCNKELSQIPDEVWCIESYDKNNSKSEKGDSVPDFSKPPSDDNWWDLEPLSKLFLASNKIQVIPSDKLQLIDSLIILDLRDNLIPVLPEEIRFLTNLKSLNLSINRLTAIPQSIKELKNLISLNISSNELKSLSRGIFFSMESLRDLVAKNRLNKPVELFLFPCLKECCLSFNLLTCIPAESINNPDLKSLTLSDNCITQLPTNLDQLVPNLETLNLSNNDLSELPLSIGRMSELRTINLEGNPLRTIPQAVLAQGSLGIKNLLLERSQLNEVQENEIPKLIAELNNNRIIDHKSSFVDLAKCNASGILDWSATSPSRSNKIKWARDGRSDRVVPLPDVNNWREIAVKSSTDSISHVKLCFRKLKTIPLGLYSISATVLQLNLSGCALDSLPHEFASNFHRLQVLHLERNNLENLPTSLNELDQLTELYLDDNNGLGPNLCDSWKEAPFLKAPLIKRLETLSLSGCKLVTCPPAEVLRAPEAPLLSTLILANNDITHLPPEMGLCEQLKSLVLDGNPIRNPRFSNNLEDETFLLAKYVNGLFKDSKSIFESAALCTELLPKLDGEIEELYEEIEASQLVTLEELPKSAREVDLVRQDAQCLQDQLMQMQGDFKAARQATEDKAGSPLAELADLDAQRQRLVKVITGLEEHLKWLSVEEHPDSLFQGDNLLKVCFNNRHNRRPCAKHRKPRLSNLHALFKELFNGSEFYEPRQKLIANLRDSCESKLAPILLQTLSRESDVCSRADEENFEPCRWNSSQIVEFFALIDRLPSAKSYYLSWLQKRLEGFWIEAKALASDLDYSEWVDLSFDEQENTVEFMNPDSDDQLRTLSSFYKLVAREFHLQVASNLFGDESLLFSVQAFAASIGHIATQIEGHIRCSINDVSEVDSPNLMRKLLSLPVQFCLKLEPTFDVKESLDQLESSQLNFLASTFKPFLCYPQLFKTIPVATDASQFPNDLDKCQQKLAVLVKLFETWLKDCLVASQGICLYPTVAQILAYLKSTIVPGLKQMMENVCADLIGNPSPDDVSSGLTTILNSGDNVLADLAYVPQEYMTQIGHFVMSVPEKLEPFLAPERDSILPQGLGACLKFVSESEEMLSGNSAATVWFETAICKWAAEIIVEELIYSMQPKLVPRKITDPKQSIPALTDHGAKQMAKDLLLTVLLGS</sequence>
<dbReference type="Pfam" id="PF13855">
    <property type="entry name" value="LRR_8"/>
    <property type="match status" value="2"/>
</dbReference>
<dbReference type="InterPro" id="IPR001611">
    <property type="entry name" value="Leu-rich_rpt"/>
</dbReference>
<dbReference type="Pfam" id="PF12799">
    <property type="entry name" value="LRR_4"/>
    <property type="match status" value="1"/>
</dbReference>
<organism evidence="3 4">
    <name type="scientific">Cichlidogyrus casuarinus</name>
    <dbReference type="NCBI Taxonomy" id="1844966"/>
    <lineage>
        <taxon>Eukaryota</taxon>
        <taxon>Metazoa</taxon>
        <taxon>Spiralia</taxon>
        <taxon>Lophotrochozoa</taxon>
        <taxon>Platyhelminthes</taxon>
        <taxon>Monogenea</taxon>
        <taxon>Monopisthocotylea</taxon>
        <taxon>Dactylogyridea</taxon>
        <taxon>Ancyrocephalidae</taxon>
        <taxon>Cichlidogyrus</taxon>
    </lineage>
</organism>
<dbReference type="SUPFAM" id="SSF52058">
    <property type="entry name" value="L domain-like"/>
    <property type="match status" value="2"/>
</dbReference>
<dbReference type="PROSITE" id="PS51450">
    <property type="entry name" value="LRR"/>
    <property type="match status" value="4"/>
</dbReference>
<evidence type="ECO:0000313" key="3">
    <source>
        <dbReference type="EMBL" id="KAL3320645.1"/>
    </source>
</evidence>
<dbReference type="EMBL" id="JBJKFK010000039">
    <property type="protein sequence ID" value="KAL3320645.1"/>
    <property type="molecule type" value="Genomic_DNA"/>
</dbReference>
<dbReference type="InterPro" id="IPR019335">
    <property type="entry name" value="COG7"/>
</dbReference>
<dbReference type="Proteomes" id="UP001626550">
    <property type="component" value="Unassembled WGS sequence"/>
</dbReference>
<proteinExistence type="predicted"/>
<comment type="caution">
    <text evidence="3">The sequence shown here is derived from an EMBL/GenBank/DDBJ whole genome shotgun (WGS) entry which is preliminary data.</text>
</comment>
<gene>
    <name evidence="3" type="primary">LRRC40</name>
    <name evidence="3" type="ORF">Ciccas_000682</name>
</gene>
<evidence type="ECO:0000256" key="2">
    <source>
        <dbReference type="ARBA" id="ARBA00022737"/>
    </source>
</evidence>
<dbReference type="Gene3D" id="3.80.10.10">
    <property type="entry name" value="Ribonuclease Inhibitor"/>
    <property type="match status" value="2"/>
</dbReference>
<dbReference type="Pfam" id="PF10191">
    <property type="entry name" value="COG7"/>
    <property type="match status" value="1"/>
</dbReference>
<dbReference type="AlphaFoldDB" id="A0ABD2QMH7"/>
<name>A0ABD2QMH7_9PLAT</name>